<dbReference type="SUPFAM" id="SSF53335">
    <property type="entry name" value="S-adenosyl-L-methionine-dependent methyltransferases"/>
    <property type="match status" value="1"/>
</dbReference>
<dbReference type="AlphaFoldDB" id="A0A812NHY8"/>
<feature type="non-terminal residue" evidence="2">
    <location>
        <position position="700"/>
    </location>
</feature>
<protein>
    <recommendedName>
        <fullName evidence="1">Methyltransferase FkbM domain-containing protein</fullName>
    </recommendedName>
</protein>
<dbReference type="InterPro" id="IPR052514">
    <property type="entry name" value="SAM-dependent_MTase"/>
</dbReference>
<evidence type="ECO:0000313" key="3">
    <source>
        <dbReference type="Proteomes" id="UP000649617"/>
    </source>
</evidence>
<keyword evidence="3" id="KW-1185">Reference proteome</keyword>
<dbReference type="Proteomes" id="UP000649617">
    <property type="component" value="Unassembled WGS sequence"/>
</dbReference>
<dbReference type="InterPro" id="IPR029063">
    <property type="entry name" value="SAM-dependent_MTases_sf"/>
</dbReference>
<dbReference type="InterPro" id="IPR006342">
    <property type="entry name" value="FkbM_mtfrase"/>
</dbReference>
<dbReference type="OrthoDB" id="5835829at2759"/>
<sequence>RGFGLPPAPGAADSLMGGAGAGLGGSGLGGGLGASGLGSGALGGASLGGGLAGGSFGSGGGGAGDGTAGGLGGSGFGGFGLGGGGLGGLGGGSASGGSLNSGLGTGLGGGLPGSGLGGTGLGGGLGGGGLIGGGLDGCGGVTGGLCAGAIAGGGLGGAFGTGGSLVGGLGASPGLVPGFAGSSALGGGGTPLDAAPGLGAGSLGAPGFGGAQPPAPAFTKLSTDPETLHQAFHYTDIAAFLLQPPQPHAVEDCRELCRRNETCAAWEVCAPLGDGCDGCYLISRAPRRWDQRQGWHAEILPGREELGWNGGENDVSLANLTKEGCKEFLLQANGADQSVPFHEPAIMQKYAACGSLVWDSDGPRDLTVVGHHWPTFLVTNFREPPILLPKDVETEMLASAPRAPRSPSPLAAAALAAAERPGVTAQLHGTIGSQNWEDRKTKGHAPHAFLLPFYDTNIGHWMKQHGSMNPLQSYEMQSLLQAGDTVVDVGANLGCYTVPFAERVGVAGKVISFEPFRWLRQVVAANVAINGLSNVWLPPVGLSTSRASFEARPPQLKFFSSPGGMKLQQQQQDAKPEEVMQLYDWDVAPERITVLSLDEALGLVPSPGVELLGLPQVDDIRLIKIDVEGMEKEVLAGARRVVQTFKPIVWTENVAYFSSNGQDVSFLQIMDEMEYACAQAQNAPNDIICTDRQGRGHQIL</sequence>
<gene>
    <name evidence="2" type="ORF">SPIL2461_LOCUS6592</name>
</gene>
<comment type="caution">
    <text evidence="2">The sequence shown here is derived from an EMBL/GenBank/DDBJ whole genome shotgun (WGS) entry which is preliminary data.</text>
</comment>
<dbReference type="NCBIfam" id="TIGR01444">
    <property type="entry name" value="fkbM_fam"/>
    <property type="match status" value="1"/>
</dbReference>
<proteinExistence type="predicted"/>
<organism evidence="2 3">
    <name type="scientific">Symbiodinium pilosum</name>
    <name type="common">Dinoflagellate</name>
    <dbReference type="NCBI Taxonomy" id="2952"/>
    <lineage>
        <taxon>Eukaryota</taxon>
        <taxon>Sar</taxon>
        <taxon>Alveolata</taxon>
        <taxon>Dinophyceae</taxon>
        <taxon>Suessiales</taxon>
        <taxon>Symbiodiniaceae</taxon>
        <taxon>Symbiodinium</taxon>
    </lineage>
</organism>
<feature type="domain" description="Methyltransferase FkbM" evidence="1">
    <location>
        <begin position="488"/>
        <end position="674"/>
    </location>
</feature>
<evidence type="ECO:0000259" key="1">
    <source>
        <dbReference type="Pfam" id="PF05050"/>
    </source>
</evidence>
<dbReference type="Gene3D" id="3.40.50.150">
    <property type="entry name" value="Vaccinia Virus protein VP39"/>
    <property type="match status" value="1"/>
</dbReference>
<dbReference type="PANTHER" id="PTHR34203">
    <property type="entry name" value="METHYLTRANSFERASE, FKBM FAMILY PROTEIN"/>
    <property type="match status" value="1"/>
</dbReference>
<name>A0A812NHY8_SYMPI</name>
<dbReference type="Pfam" id="PF05050">
    <property type="entry name" value="Methyltransf_21"/>
    <property type="match status" value="1"/>
</dbReference>
<dbReference type="PANTHER" id="PTHR34203:SF15">
    <property type="entry name" value="SLL1173 PROTEIN"/>
    <property type="match status" value="1"/>
</dbReference>
<evidence type="ECO:0000313" key="2">
    <source>
        <dbReference type="EMBL" id="CAE7293265.1"/>
    </source>
</evidence>
<dbReference type="EMBL" id="CAJNIZ010010065">
    <property type="protein sequence ID" value="CAE7293265.1"/>
    <property type="molecule type" value="Genomic_DNA"/>
</dbReference>
<reference evidence="2" key="1">
    <citation type="submission" date="2021-02" db="EMBL/GenBank/DDBJ databases">
        <authorList>
            <person name="Dougan E. K."/>
            <person name="Rhodes N."/>
            <person name="Thang M."/>
            <person name="Chan C."/>
        </authorList>
    </citation>
    <scope>NUCLEOTIDE SEQUENCE</scope>
</reference>
<accession>A0A812NHY8</accession>